<comment type="caution">
    <text evidence="3">The sequence shown here is derived from an EMBL/GenBank/DDBJ whole genome shotgun (WGS) entry which is preliminary data.</text>
</comment>
<dbReference type="PANTHER" id="PTHR45713">
    <property type="entry name" value="FTP DOMAIN-CONTAINING PROTEIN"/>
    <property type="match status" value="1"/>
</dbReference>
<protein>
    <recommendedName>
        <fullName evidence="2">F5/8 type C domain-containing protein</fullName>
    </recommendedName>
</protein>
<feature type="transmembrane region" description="Helical" evidence="1">
    <location>
        <begin position="7"/>
        <end position="26"/>
    </location>
</feature>
<dbReference type="InterPro" id="IPR008979">
    <property type="entry name" value="Galactose-bd-like_sf"/>
</dbReference>
<name>A0AAN8X4W5_HALRR</name>
<evidence type="ECO:0000313" key="4">
    <source>
        <dbReference type="Proteomes" id="UP001381693"/>
    </source>
</evidence>
<dbReference type="EMBL" id="JAXCGZ010013277">
    <property type="protein sequence ID" value="KAK7073004.1"/>
    <property type="molecule type" value="Genomic_DNA"/>
</dbReference>
<evidence type="ECO:0000256" key="1">
    <source>
        <dbReference type="SAM" id="Phobius"/>
    </source>
</evidence>
<reference evidence="3 4" key="1">
    <citation type="submission" date="2023-11" db="EMBL/GenBank/DDBJ databases">
        <title>Halocaridina rubra genome assembly.</title>
        <authorList>
            <person name="Smith C."/>
        </authorList>
    </citation>
    <scope>NUCLEOTIDE SEQUENCE [LARGE SCALE GENOMIC DNA]</scope>
    <source>
        <strain evidence="3">EP-1</strain>
        <tissue evidence="3">Whole</tissue>
    </source>
</reference>
<keyword evidence="4" id="KW-1185">Reference proteome</keyword>
<dbReference type="PANTHER" id="PTHR45713:SF6">
    <property type="entry name" value="F5_8 TYPE C DOMAIN-CONTAINING PROTEIN"/>
    <property type="match status" value="1"/>
</dbReference>
<dbReference type="InterPro" id="IPR000421">
    <property type="entry name" value="FA58C"/>
</dbReference>
<dbReference type="AlphaFoldDB" id="A0AAN8X4W5"/>
<evidence type="ECO:0000259" key="2">
    <source>
        <dbReference type="Pfam" id="PF00754"/>
    </source>
</evidence>
<accession>A0AAN8X4W5</accession>
<feature type="transmembrane region" description="Helical" evidence="1">
    <location>
        <begin position="46"/>
        <end position="65"/>
    </location>
</feature>
<keyword evidence="1" id="KW-1133">Transmembrane helix</keyword>
<dbReference type="InterPro" id="IPR051941">
    <property type="entry name" value="BG_Antigen-Binding_Lectin"/>
</dbReference>
<keyword evidence="1" id="KW-0472">Membrane</keyword>
<sequence>MAKLWKLWFYFLLIFLWSGTTMQKLYKLKDYTGAYLTQMALQENVSSILICALYAGPLGGAYLIYEDGVCSVYDVGSPSPSNSSLSIYMPYDPYAMPSVIENRAFNKPTIAAPYYFTHVGSRAVDSDLDTQYHSNTVTDTWWSVDLLGLYFIRKVDVLPHTQVPSWFKQIKIYVGNTTVTNGYFSAYTEIAYFIGPWNGVGRVEFTPPQGVIAGRYVGIQGISGTEFLNLQDVKVMA</sequence>
<evidence type="ECO:0000313" key="3">
    <source>
        <dbReference type="EMBL" id="KAK7073004.1"/>
    </source>
</evidence>
<organism evidence="3 4">
    <name type="scientific">Halocaridina rubra</name>
    <name type="common">Hawaiian red shrimp</name>
    <dbReference type="NCBI Taxonomy" id="373956"/>
    <lineage>
        <taxon>Eukaryota</taxon>
        <taxon>Metazoa</taxon>
        <taxon>Ecdysozoa</taxon>
        <taxon>Arthropoda</taxon>
        <taxon>Crustacea</taxon>
        <taxon>Multicrustacea</taxon>
        <taxon>Malacostraca</taxon>
        <taxon>Eumalacostraca</taxon>
        <taxon>Eucarida</taxon>
        <taxon>Decapoda</taxon>
        <taxon>Pleocyemata</taxon>
        <taxon>Caridea</taxon>
        <taxon>Atyoidea</taxon>
        <taxon>Atyidae</taxon>
        <taxon>Halocaridina</taxon>
    </lineage>
</organism>
<dbReference type="SUPFAM" id="SSF49785">
    <property type="entry name" value="Galactose-binding domain-like"/>
    <property type="match status" value="1"/>
</dbReference>
<gene>
    <name evidence="3" type="ORF">SK128_012670</name>
</gene>
<keyword evidence="1" id="KW-0812">Transmembrane</keyword>
<feature type="domain" description="F5/8 type C" evidence="2">
    <location>
        <begin position="117"/>
        <end position="223"/>
    </location>
</feature>
<dbReference type="Gene3D" id="2.60.120.260">
    <property type="entry name" value="Galactose-binding domain-like"/>
    <property type="match status" value="1"/>
</dbReference>
<dbReference type="Pfam" id="PF00754">
    <property type="entry name" value="F5_F8_type_C"/>
    <property type="match status" value="1"/>
</dbReference>
<proteinExistence type="predicted"/>
<dbReference type="Proteomes" id="UP001381693">
    <property type="component" value="Unassembled WGS sequence"/>
</dbReference>